<organism evidence="1">
    <name type="scientific">mine drainage metagenome</name>
    <dbReference type="NCBI Taxonomy" id="410659"/>
    <lineage>
        <taxon>unclassified sequences</taxon>
        <taxon>metagenomes</taxon>
        <taxon>ecological metagenomes</taxon>
    </lineage>
</organism>
<evidence type="ECO:0000313" key="1">
    <source>
        <dbReference type="EMBL" id="OIR03314.1"/>
    </source>
</evidence>
<proteinExistence type="predicted"/>
<dbReference type="EMBL" id="MLJW01000067">
    <property type="protein sequence ID" value="OIR03314.1"/>
    <property type="molecule type" value="Genomic_DNA"/>
</dbReference>
<comment type="caution">
    <text evidence="1">The sequence shown here is derived from an EMBL/GenBank/DDBJ whole genome shotgun (WGS) entry which is preliminary data.</text>
</comment>
<sequence>MDITDKPKLEIINGGRANLERSILTFLLQSFGSSHNDRSELDRLIAILHRHAELSVVNDQQVKASGNSDETQGDRN</sequence>
<protein>
    <submittedName>
        <fullName evidence="1">Uncharacterized protein</fullName>
    </submittedName>
</protein>
<accession>A0A1J5S5D4</accession>
<gene>
    <name evidence="1" type="ORF">GALL_145860</name>
</gene>
<dbReference type="AlphaFoldDB" id="A0A1J5S5D4"/>
<name>A0A1J5S5D4_9ZZZZ</name>
<reference evidence="1" key="1">
    <citation type="submission" date="2016-10" db="EMBL/GenBank/DDBJ databases">
        <title>Sequence of Gallionella enrichment culture.</title>
        <authorList>
            <person name="Poehlein A."/>
            <person name="Muehling M."/>
            <person name="Daniel R."/>
        </authorList>
    </citation>
    <scope>NUCLEOTIDE SEQUENCE</scope>
</reference>